<evidence type="ECO:0000259" key="1">
    <source>
        <dbReference type="PROSITE" id="PS51704"/>
    </source>
</evidence>
<accession>A0AAW7X5P6</accession>
<evidence type="ECO:0000313" key="3">
    <source>
        <dbReference type="Proteomes" id="UP001169760"/>
    </source>
</evidence>
<dbReference type="Gene3D" id="3.20.20.190">
    <property type="entry name" value="Phosphatidylinositol (PI) phosphodiesterase"/>
    <property type="match status" value="1"/>
</dbReference>
<dbReference type="PANTHER" id="PTHR46211:SF14">
    <property type="entry name" value="GLYCEROPHOSPHODIESTER PHOSPHODIESTERASE"/>
    <property type="match status" value="1"/>
</dbReference>
<dbReference type="InterPro" id="IPR030395">
    <property type="entry name" value="GP_PDE_dom"/>
</dbReference>
<comment type="caution">
    <text evidence="2">The sequence shown here is derived from an EMBL/GenBank/DDBJ whole genome shotgun (WGS) entry which is preliminary data.</text>
</comment>
<proteinExistence type="predicted"/>
<name>A0AAW7X5P6_9GAMM</name>
<dbReference type="AlphaFoldDB" id="A0AAW7X5P6"/>
<dbReference type="Proteomes" id="UP001169760">
    <property type="component" value="Unassembled WGS sequence"/>
</dbReference>
<dbReference type="SUPFAM" id="SSF51695">
    <property type="entry name" value="PLC-like phosphodiesterases"/>
    <property type="match status" value="1"/>
</dbReference>
<dbReference type="CDD" id="cd08556">
    <property type="entry name" value="GDPD"/>
    <property type="match status" value="1"/>
</dbReference>
<gene>
    <name evidence="2" type="ORF">Q4521_06760</name>
</gene>
<dbReference type="EMBL" id="JAUOPB010000004">
    <property type="protein sequence ID" value="MDO6422167.1"/>
    <property type="molecule type" value="Genomic_DNA"/>
</dbReference>
<dbReference type="InterPro" id="IPR017946">
    <property type="entry name" value="PLC-like_Pdiesterase_TIM-brl"/>
</dbReference>
<dbReference type="PROSITE" id="PS51704">
    <property type="entry name" value="GP_PDE"/>
    <property type="match status" value="1"/>
</dbReference>
<sequence>MCAFACWGQLSFAQKPDFNWTVADLIQQAPRPFAIGHKGYGINLGEDAARPIENTTAAVRKAFRKGAYLVDIDVAVTADGVAVLLARDFLHDYTCVNSLTFTQLKQHLHHVPTLKQVLRVAKHYATSSEDISGLLNIQLNAPSPLCDPYDIDDRVLVHTALEAIAKTGTSAQVIIESNSPTILAQVATLNRTIARNLSLTAAQLLAPQQLTDATGLPYAVLAKQAGFGLQWAEIGLFFRQPSYANLEQFSFTAYLTDATFITLDKPATNHIEQLTPAGTQLWLAELQKNGIQVITYTANTRTEWNRQAHLGADGIQSNDLPMAINQQKGVQHW</sequence>
<dbReference type="GO" id="GO:0006629">
    <property type="term" value="P:lipid metabolic process"/>
    <property type="evidence" value="ECO:0007669"/>
    <property type="project" value="InterPro"/>
</dbReference>
<dbReference type="GO" id="GO:0008081">
    <property type="term" value="F:phosphoric diester hydrolase activity"/>
    <property type="evidence" value="ECO:0007669"/>
    <property type="project" value="InterPro"/>
</dbReference>
<reference evidence="2" key="1">
    <citation type="submission" date="2023-07" db="EMBL/GenBank/DDBJ databases">
        <title>Genome content predicts the carbon catabolic preferences of heterotrophic bacteria.</title>
        <authorList>
            <person name="Gralka M."/>
        </authorList>
    </citation>
    <scope>NUCLEOTIDE SEQUENCE</scope>
    <source>
        <strain evidence="2">I3M17_2</strain>
    </source>
</reference>
<organism evidence="2 3">
    <name type="scientific">Saccharophagus degradans</name>
    <dbReference type="NCBI Taxonomy" id="86304"/>
    <lineage>
        <taxon>Bacteria</taxon>
        <taxon>Pseudomonadati</taxon>
        <taxon>Pseudomonadota</taxon>
        <taxon>Gammaproteobacteria</taxon>
        <taxon>Cellvibrionales</taxon>
        <taxon>Cellvibrionaceae</taxon>
        <taxon>Saccharophagus</taxon>
    </lineage>
</organism>
<feature type="domain" description="GP-PDE" evidence="1">
    <location>
        <begin position="32"/>
        <end position="327"/>
    </location>
</feature>
<dbReference type="RefSeq" id="WP_303492036.1">
    <property type="nucleotide sequence ID" value="NZ_JAUOPB010000004.1"/>
</dbReference>
<evidence type="ECO:0000313" key="2">
    <source>
        <dbReference type="EMBL" id="MDO6422167.1"/>
    </source>
</evidence>
<protein>
    <submittedName>
        <fullName evidence="2">Glycerophosphodiester phosphodiesterase</fullName>
    </submittedName>
</protein>
<dbReference type="Pfam" id="PF03009">
    <property type="entry name" value="GDPD"/>
    <property type="match status" value="1"/>
</dbReference>
<dbReference type="PANTHER" id="PTHR46211">
    <property type="entry name" value="GLYCEROPHOSPHORYL DIESTER PHOSPHODIESTERASE"/>
    <property type="match status" value="1"/>
</dbReference>